<dbReference type="GO" id="GO:0005739">
    <property type="term" value="C:mitochondrion"/>
    <property type="evidence" value="ECO:0007669"/>
    <property type="project" value="UniProtKB-ARBA"/>
</dbReference>
<dbReference type="InterPro" id="IPR014758">
    <property type="entry name" value="Met-tRNA_synth"/>
</dbReference>
<dbReference type="GO" id="GO:0004825">
    <property type="term" value="F:methionine-tRNA ligase activity"/>
    <property type="evidence" value="ECO:0007669"/>
    <property type="project" value="UniProtKB-EC"/>
</dbReference>
<dbReference type="PRINTS" id="PR01041">
    <property type="entry name" value="TRNASYNTHMET"/>
</dbReference>
<dbReference type="GO" id="GO:0006431">
    <property type="term" value="P:methionyl-tRNA aminoacylation"/>
    <property type="evidence" value="ECO:0007669"/>
    <property type="project" value="InterPro"/>
</dbReference>
<sequence length="649" mass="74093">MRPPSLRTLHGAQQAQLTFIRRCAPSVSSVKSWQVASCRWQSSTSSPGQQAKKPYYITTPIFYVNAAPHIGHLHSMVLADVIKRWEQVKGNEAVLCTGTDEHGMKIQRAAMKVDMDPKDFCDSNANKFKSLAAQAEISNDFFIRTTDPDHKDAVEVFWMHLKHTLPKQLGLYKGVHKGWYCVSDECFYPEDLVAPAIHPQTGRKVMISTETENEVEWVEEETWFFPLTKYKDALLRFYEENPNWITPAHRLNEVKDWVNNHLEDLSVTRPASRLSWGISDPENQSQTIYVWVDALINYLTTTGYGAKWQGPNHDMGIWPADLQIIGKDILRFHAIYWPALLMALGLPLPKRLLCHDHWKMSGRKMSKSLGNVVNPVLALQRWGVDALRYFLMKSATHTKDMGYSNDLIAVAYNKELRAATGNLFQRIAMPRASAKWSIEQAVEAQRDDSNPVHQLKDIETLESHLVVVKDTVQKAMDNLDPAAATRATFALLREANRYISDEAPWDVAKDPSPEARCRLNHIIFQASEALRVAAILMQPIMPAKMTELLDKLGVKQERRTLEWAEFRKDLEYFGPSVAERDVRRPKWDTLFPPALDGDMSDMEALTMASNFQGDKKSNEMNMMLEVLALEARLGKDVLEQFREKKEEKA</sequence>
<comment type="catalytic activity">
    <reaction evidence="8">
        <text>tRNA(Met) + L-methionine + ATP = L-methionyl-tRNA(Met) + AMP + diphosphate</text>
        <dbReference type="Rhea" id="RHEA:13481"/>
        <dbReference type="Rhea" id="RHEA-COMP:9667"/>
        <dbReference type="Rhea" id="RHEA-COMP:9698"/>
        <dbReference type="ChEBI" id="CHEBI:30616"/>
        <dbReference type="ChEBI" id="CHEBI:33019"/>
        <dbReference type="ChEBI" id="CHEBI:57844"/>
        <dbReference type="ChEBI" id="CHEBI:78442"/>
        <dbReference type="ChEBI" id="CHEBI:78530"/>
        <dbReference type="ChEBI" id="CHEBI:456215"/>
        <dbReference type="EC" id="6.1.1.10"/>
    </reaction>
</comment>
<dbReference type="GO" id="GO:0005524">
    <property type="term" value="F:ATP binding"/>
    <property type="evidence" value="ECO:0007669"/>
    <property type="project" value="UniProtKB-KW"/>
</dbReference>
<evidence type="ECO:0000256" key="6">
    <source>
        <dbReference type="ARBA" id="ARBA00022917"/>
    </source>
</evidence>
<reference evidence="12" key="1">
    <citation type="journal article" date="2021" name="Nat. Commun.">
        <title>Genetic determinants of endophytism in the Arabidopsis root mycobiome.</title>
        <authorList>
            <person name="Mesny F."/>
            <person name="Miyauchi S."/>
            <person name="Thiergart T."/>
            <person name="Pickel B."/>
            <person name="Atanasova L."/>
            <person name="Karlsson M."/>
            <person name="Huettel B."/>
            <person name="Barry K.W."/>
            <person name="Haridas S."/>
            <person name="Chen C."/>
            <person name="Bauer D."/>
            <person name="Andreopoulos W."/>
            <person name="Pangilinan J."/>
            <person name="LaButti K."/>
            <person name="Riley R."/>
            <person name="Lipzen A."/>
            <person name="Clum A."/>
            <person name="Drula E."/>
            <person name="Henrissat B."/>
            <person name="Kohler A."/>
            <person name="Grigoriev I.V."/>
            <person name="Martin F.M."/>
            <person name="Hacquard S."/>
        </authorList>
    </citation>
    <scope>NUCLEOTIDE SEQUENCE</scope>
    <source>
        <strain evidence="12">MPI-CAGE-CH-0235</strain>
    </source>
</reference>
<keyword evidence="5 10" id="KW-0067">ATP-binding</keyword>
<dbReference type="CDD" id="cd00814">
    <property type="entry name" value="MetRS_core"/>
    <property type="match status" value="1"/>
</dbReference>
<feature type="domain" description="Methionyl/Leucyl tRNA synthetase" evidence="11">
    <location>
        <begin position="55"/>
        <end position="427"/>
    </location>
</feature>
<keyword evidence="7 10" id="KW-0030">Aminoacyl-tRNA synthetase</keyword>
<accession>A0A8K0WRN2</accession>
<dbReference type="InterPro" id="IPR015413">
    <property type="entry name" value="Methionyl/Leucyl_tRNA_Synth"/>
</dbReference>
<dbReference type="EC" id="6.1.1.10" evidence="2"/>
<dbReference type="Gene3D" id="2.170.220.10">
    <property type="match status" value="1"/>
</dbReference>
<keyword evidence="6 10" id="KW-0648">Protein biosynthesis</keyword>
<dbReference type="SUPFAM" id="SSF47323">
    <property type="entry name" value="Anticodon-binding domain of a subclass of class I aminoacyl-tRNA synthetases"/>
    <property type="match status" value="1"/>
</dbReference>
<evidence type="ECO:0000256" key="3">
    <source>
        <dbReference type="ARBA" id="ARBA00022598"/>
    </source>
</evidence>
<dbReference type="EMBL" id="JAGPNK010000007">
    <property type="protein sequence ID" value="KAH7318220.1"/>
    <property type="molecule type" value="Genomic_DNA"/>
</dbReference>
<proteinExistence type="inferred from homology"/>
<dbReference type="InterPro" id="IPR033911">
    <property type="entry name" value="MetRS_core"/>
</dbReference>
<keyword evidence="13" id="KW-1185">Reference proteome</keyword>
<dbReference type="InterPro" id="IPR023457">
    <property type="entry name" value="Met-tRNA_synth_2"/>
</dbReference>
<evidence type="ECO:0000259" key="11">
    <source>
        <dbReference type="Pfam" id="PF09334"/>
    </source>
</evidence>
<evidence type="ECO:0000313" key="12">
    <source>
        <dbReference type="EMBL" id="KAH7318220.1"/>
    </source>
</evidence>
<dbReference type="Proteomes" id="UP000813444">
    <property type="component" value="Unassembled WGS sequence"/>
</dbReference>
<evidence type="ECO:0000256" key="1">
    <source>
        <dbReference type="ARBA" id="ARBA00005594"/>
    </source>
</evidence>
<dbReference type="Gene3D" id="3.40.50.620">
    <property type="entry name" value="HUPs"/>
    <property type="match status" value="1"/>
</dbReference>
<dbReference type="SUPFAM" id="SSF52374">
    <property type="entry name" value="Nucleotidylyl transferase"/>
    <property type="match status" value="1"/>
</dbReference>
<dbReference type="NCBIfam" id="TIGR00398">
    <property type="entry name" value="metG"/>
    <property type="match status" value="1"/>
</dbReference>
<evidence type="ECO:0000256" key="4">
    <source>
        <dbReference type="ARBA" id="ARBA00022741"/>
    </source>
</evidence>
<dbReference type="AlphaFoldDB" id="A0A8K0WRN2"/>
<name>A0A8K0WRN2_9HYPO</name>
<comment type="similarity">
    <text evidence="1 10">Belongs to the class-I aminoacyl-tRNA synthetase family.</text>
</comment>
<dbReference type="FunFam" id="2.170.220.10:FF:000001">
    <property type="entry name" value="methionine--tRNA ligase, mitochondrial"/>
    <property type="match status" value="1"/>
</dbReference>
<dbReference type="InterPro" id="IPR009080">
    <property type="entry name" value="tRNAsynth_Ia_anticodon-bd"/>
</dbReference>
<keyword evidence="4 10" id="KW-0547">Nucleotide-binding</keyword>
<protein>
    <recommendedName>
        <fullName evidence="9">Probable methionine--tRNA ligase, mitochondrial</fullName>
        <ecNumber evidence="2">6.1.1.10</ecNumber>
    </recommendedName>
</protein>
<evidence type="ECO:0000256" key="9">
    <source>
        <dbReference type="ARBA" id="ARBA00068817"/>
    </source>
</evidence>
<dbReference type="PANTHER" id="PTHR43326">
    <property type="entry name" value="METHIONYL-TRNA SYNTHETASE"/>
    <property type="match status" value="1"/>
</dbReference>
<dbReference type="PANTHER" id="PTHR43326:SF1">
    <property type="entry name" value="METHIONINE--TRNA LIGASE, MITOCHONDRIAL"/>
    <property type="match status" value="1"/>
</dbReference>
<keyword evidence="3 10" id="KW-0436">Ligase</keyword>
<comment type="caution">
    <text evidence="12">The sequence shown here is derived from an EMBL/GenBank/DDBJ whole genome shotgun (WGS) entry which is preliminary data.</text>
</comment>
<dbReference type="Gene3D" id="1.10.730.10">
    <property type="entry name" value="Isoleucyl-tRNA Synthetase, Domain 1"/>
    <property type="match status" value="1"/>
</dbReference>
<dbReference type="OrthoDB" id="24670at2759"/>
<evidence type="ECO:0000256" key="10">
    <source>
        <dbReference type="RuleBase" id="RU363039"/>
    </source>
</evidence>
<evidence type="ECO:0000256" key="2">
    <source>
        <dbReference type="ARBA" id="ARBA00012838"/>
    </source>
</evidence>
<evidence type="ECO:0000256" key="5">
    <source>
        <dbReference type="ARBA" id="ARBA00022840"/>
    </source>
</evidence>
<dbReference type="Pfam" id="PF09334">
    <property type="entry name" value="tRNA-synt_1g"/>
    <property type="match status" value="1"/>
</dbReference>
<dbReference type="InterPro" id="IPR014729">
    <property type="entry name" value="Rossmann-like_a/b/a_fold"/>
</dbReference>
<gene>
    <name evidence="12" type="ORF">B0I35DRAFT_431561</name>
</gene>
<evidence type="ECO:0000313" key="13">
    <source>
        <dbReference type="Proteomes" id="UP000813444"/>
    </source>
</evidence>
<organism evidence="12 13">
    <name type="scientific">Stachybotrys elegans</name>
    <dbReference type="NCBI Taxonomy" id="80388"/>
    <lineage>
        <taxon>Eukaryota</taxon>
        <taxon>Fungi</taxon>
        <taxon>Dikarya</taxon>
        <taxon>Ascomycota</taxon>
        <taxon>Pezizomycotina</taxon>
        <taxon>Sordariomycetes</taxon>
        <taxon>Hypocreomycetidae</taxon>
        <taxon>Hypocreales</taxon>
        <taxon>Stachybotryaceae</taxon>
        <taxon>Stachybotrys</taxon>
    </lineage>
</organism>
<evidence type="ECO:0000256" key="8">
    <source>
        <dbReference type="ARBA" id="ARBA00047364"/>
    </source>
</evidence>
<evidence type="ECO:0000256" key="7">
    <source>
        <dbReference type="ARBA" id="ARBA00023146"/>
    </source>
</evidence>